<dbReference type="Proteomes" id="UP000243859">
    <property type="component" value="Unassembled WGS sequence"/>
</dbReference>
<dbReference type="AlphaFoldDB" id="A0A2T5BNM3"/>
<feature type="non-terminal residue" evidence="1">
    <location>
        <position position="1"/>
    </location>
</feature>
<reference evidence="1 2" key="1">
    <citation type="submission" date="2018-04" db="EMBL/GenBank/DDBJ databases">
        <title>Genomic Encyclopedia of Archaeal and Bacterial Type Strains, Phase II (KMG-II): from individual species to whole genera.</title>
        <authorList>
            <person name="Goeker M."/>
        </authorList>
    </citation>
    <scope>NUCLEOTIDE SEQUENCE [LARGE SCALE GENOMIC DNA]</scope>
    <source>
        <strain evidence="1 2">DSM 18064</strain>
    </source>
</reference>
<proteinExistence type="predicted"/>
<gene>
    <name evidence="1" type="ORF">C8N32_13119</name>
</gene>
<evidence type="ECO:0000313" key="2">
    <source>
        <dbReference type="Proteomes" id="UP000243859"/>
    </source>
</evidence>
<evidence type="ECO:0008006" key="3">
    <source>
        <dbReference type="Google" id="ProtNLM"/>
    </source>
</evidence>
<comment type="caution">
    <text evidence="1">The sequence shown here is derived from an EMBL/GenBank/DDBJ whole genome shotgun (WGS) entry which is preliminary data.</text>
</comment>
<evidence type="ECO:0000313" key="1">
    <source>
        <dbReference type="EMBL" id="PTN00567.1"/>
    </source>
</evidence>
<accession>A0A2T5BNM3</accession>
<dbReference type="EMBL" id="QAAA01000031">
    <property type="protein sequence ID" value="PTN00567.1"/>
    <property type="molecule type" value="Genomic_DNA"/>
</dbReference>
<name>A0A2T5BNM3_9RHOB</name>
<keyword evidence="2" id="KW-1185">Reference proteome</keyword>
<protein>
    <recommendedName>
        <fullName evidence="3">Transposase</fullName>
    </recommendedName>
</protein>
<organism evidence="1 2">
    <name type="scientific">Rhodovulum imhoffii</name>
    <dbReference type="NCBI Taxonomy" id="365340"/>
    <lineage>
        <taxon>Bacteria</taxon>
        <taxon>Pseudomonadati</taxon>
        <taxon>Pseudomonadota</taxon>
        <taxon>Alphaproteobacteria</taxon>
        <taxon>Rhodobacterales</taxon>
        <taxon>Paracoccaceae</taxon>
        <taxon>Rhodovulum</taxon>
    </lineage>
</organism>
<sequence>KLKAHLRRMGVRPFDTLFRALGDIREMFDPQECWNFLKTAGYASD</sequence>